<dbReference type="EMBL" id="BGPR01000008">
    <property type="protein sequence ID" value="GBL75581.1"/>
    <property type="molecule type" value="Genomic_DNA"/>
</dbReference>
<keyword evidence="2" id="KW-1185">Reference proteome</keyword>
<dbReference type="Proteomes" id="UP000499080">
    <property type="component" value="Unassembled WGS sequence"/>
</dbReference>
<name>A0A4Y2A6X7_ARAVE</name>
<gene>
    <name evidence="1" type="ORF">AVEN_154912_1</name>
</gene>
<protein>
    <submittedName>
        <fullName evidence="1">Uncharacterized protein</fullName>
    </submittedName>
</protein>
<evidence type="ECO:0000313" key="2">
    <source>
        <dbReference type="Proteomes" id="UP000499080"/>
    </source>
</evidence>
<reference evidence="1 2" key="1">
    <citation type="journal article" date="2019" name="Sci. Rep.">
        <title>Orb-weaving spider Araneus ventricosus genome elucidates the spidroin gene catalogue.</title>
        <authorList>
            <person name="Kono N."/>
            <person name="Nakamura H."/>
            <person name="Ohtoshi R."/>
            <person name="Moran D.A.P."/>
            <person name="Shinohara A."/>
            <person name="Yoshida Y."/>
            <person name="Fujiwara M."/>
            <person name="Mori M."/>
            <person name="Tomita M."/>
            <person name="Arakawa K."/>
        </authorList>
    </citation>
    <scope>NUCLEOTIDE SEQUENCE [LARGE SCALE GENOMIC DNA]</scope>
</reference>
<accession>A0A4Y2A6X7</accession>
<proteinExistence type="predicted"/>
<dbReference type="AlphaFoldDB" id="A0A4Y2A6X7"/>
<sequence>MSDAFEVCSPLSYGSDVFAMKIISSNTLQAVRELFCSQVYMRTLRIETHEMVSVSSNNSERMPSSSGMFSVFRTSRCRCRFGFRLLLFDFPFHQ</sequence>
<comment type="caution">
    <text evidence="1">The sequence shown here is derived from an EMBL/GenBank/DDBJ whole genome shotgun (WGS) entry which is preliminary data.</text>
</comment>
<evidence type="ECO:0000313" key="1">
    <source>
        <dbReference type="EMBL" id="GBL75581.1"/>
    </source>
</evidence>
<organism evidence="1 2">
    <name type="scientific">Araneus ventricosus</name>
    <name type="common">Orbweaver spider</name>
    <name type="synonym">Epeira ventricosa</name>
    <dbReference type="NCBI Taxonomy" id="182803"/>
    <lineage>
        <taxon>Eukaryota</taxon>
        <taxon>Metazoa</taxon>
        <taxon>Ecdysozoa</taxon>
        <taxon>Arthropoda</taxon>
        <taxon>Chelicerata</taxon>
        <taxon>Arachnida</taxon>
        <taxon>Araneae</taxon>
        <taxon>Araneomorphae</taxon>
        <taxon>Entelegynae</taxon>
        <taxon>Araneoidea</taxon>
        <taxon>Araneidae</taxon>
        <taxon>Araneus</taxon>
    </lineage>
</organism>